<evidence type="ECO:0000256" key="2">
    <source>
        <dbReference type="ARBA" id="ARBA00022980"/>
    </source>
</evidence>
<evidence type="ECO:0000256" key="1">
    <source>
        <dbReference type="ARBA" id="ARBA00010254"/>
    </source>
</evidence>
<dbReference type="GO" id="GO:0005840">
    <property type="term" value="C:ribosome"/>
    <property type="evidence" value="ECO:0007669"/>
    <property type="project" value="UniProtKB-KW"/>
</dbReference>
<keyword evidence="3" id="KW-0687">Ribonucleoprotein</keyword>
<name>A0ABX4MER5_9HYPH</name>
<keyword evidence="2 5" id="KW-0689">Ribosomal protein</keyword>
<dbReference type="InterPro" id="IPR012340">
    <property type="entry name" value="NA-bd_OB-fold"/>
</dbReference>
<protein>
    <recommendedName>
        <fullName evidence="4">30S ribosomal protein S17</fullName>
    </recommendedName>
</protein>
<evidence type="ECO:0000256" key="4">
    <source>
        <dbReference type="ARBA" id="ARBA00035311"/>
    </source>
</evidence>
<dbReference type="Gene3D" id="2.40.50.140">
    <property type="entry name" value="Nucleic acid-binding proteins"/>
    <property type="match status" value="1"/>
</dbReference>
<evidence type="ECO:0000256" key="3">
    <source>
        <dbReference type="ARBA" id="ARBA00023274"/>
    </source>
</evidence>
<comment type="caution">
    <text evidence="5">The sequence shown here is derived from an EMBL/GenBank/DDBJ whole genome shotgun (WGS) entry which is preliminary data.</text>
</comment>
<organism evidence="5 6">
    <name type="scientific">Candidatus Hodgkinia cicadicola</name>
    <dbReference type="NCBI Taxonomy" id="573658"/>
    <lineage>
        <taxon>Bacteria</taxon>
        <taxon>Pseudomonadati</taxon>
        <taxon>Pseudomonadota</taxon>
        <taxon>Alphaproteobacteria</taxon>
        <taxon>Hyphomicrobiales</taxon>
        <taxon>Candidatus Hodgkinia</taxon>
    </lineage>
</organism>
<dbReference type="EMBL" id="NXGL01000038">
    <property type="protein sequence ID" value="PIM94958.1"/>
    <property type="molecule type" value="Genomic_DNA"/>
</dbReference>
<dbReference type="Proteomes" id="UP000229707">
    <property type="component" value="Unassembled WGS sequence"/>
</dbReference>
<reference evidence="5" key="1">
    <citation type="submission" date="2017-09" db="EMBL/GenBank/DDBJ databases">
        <authorList>
            <person name="Campbell M.A."/>
            <person name="Lukasik P."/>
            <person name="Simon C."/>
            <person name="McCutcheon J.P."/>
        </authorList>
    </citation>
    <scope>NUCLEOTIDE SEQUENCE [LARGE SCALE GENOMIC DNA]</scope>
    <source>
        <strain evidence="5">MAGCAS</strain>
    </source>
</reference>
<gene>
    <name evidence="5" type="primary">rpsQ</name>
    <name evidence="5" type="ORF">MAGCAS_184</name>
</gene>
<accession>A0ABX4MER5</accession>
<evidence type="ECO:0000313" key="6">
    <source>
        <dbReference type="Proteomes" id="UP000229707"/>
    </source>
</evidence>
<keyword evidence="6" id="KW-1185">Reference proteome</keyword>
<dbReference type="InterPro" id="IPR000266">
    <property type="entry name" value="Ribosomal_uS17"/>
</dbReference>
<dbReference type="SUPFAM" id="SSF50249">
    <property type="entry name" value="Nucleic acid-binding proteins"/>
    <property type="match status" value="1"/>
</dbReference>
<comment type="similarity">
    <text evidence="1">Belongs to the universal ribosomal protein uS17 family.</text>
</comment>
<evidence type="ECO:0000313" key="5">
    <source>
        <dbReference type="EMBL" id="PIM94958.1"/>
    </source>
</evidence>
<sequence length="57" mass="7067">MTIKRTNQFKRYKKLVTRTKNYLISDKDNRFWVDSKVLIRNYSLISKHKSWFIVKMV</sequence>
<proteinExistence type="inferred from homology"/>
<dbReference type="Pfam" id="PF00366">
    <property type="entry name" value="Ribosomal_S17"/>
    <property type="match status" value="1"/>
</dbReference>